<gene>
    <name evidence="1" type="ORF">ILUMI_01159</name>
</gene>
<dbReference type="Proteomes" id="UP000801492">
    <property type="component" value="Unassembled WGS sequence"/>
</dbReference>
<evidence type="ECO:0000313" key="2">
    <source>
        <dbReference type="Proteomes" id="UP000801492"/>
    </source>
</evidence>
<dbReference type="AlphaFoldDB" id="A0A8K0DKM4"/>
<accession>A0A8K0DKM4</accession>
<proteinExistence type="predicted"/>
<protein>
    <submittedName>
        <fullName evidence="1">Uncharacterized protein</fullName>
    </submittedName>
</protein>
<keyword evidence="2" id="KW-1185">Reference proteome</keyword>
<dbReference type="EMBL" id="VTPC01000620">
    <property type="protein sequence ID" value="KAF2905017.1"/>
    <property type="molecule type" value="Genomic_DNA"/>
</dbReference>
<sequence>MRNGAFMKNLLNASAGNGSFHGVEKPKRAKAVVAVTIEKKLEKYVNSWNPANEKLIIEMQINGRDVIVRVYAPTKDAVMEKKDEFYEILNKNGERMIDNGNRRAKVWVVHKDMKRRLEATEMEFWCRSCANAGDKNTRANMAIGPKQTQKERKKNSQRSLELASFDVSLEADVEED</sequence>
<evidence type="ECO:0000313" key="1">
    <source>
        <dbReference type="EMBL" id="KAF2905017.1"/>
    </source>
</evidence>
<name>A0A8K0DKM4_IGNLU</name>
<organism evidence="1 2">
    <name type="scientific">Ignelater luminosus</name>
    <name type="common">Cucubano</name>
    <name type="synonym">Pyrophorus luminosus</name>
    <dbReference type="NCBI Taxonomy" id="2038154"/>
    <lineage>
        <taxon>Eukaryota</taxon>
        <taxon>Metazoa</taxon>
        <taxon>Ecdysozoa</taxon>
        <taxon>Arthropoda</taxon>
        <taxon>Hexapoda</taxon>
        <taxon>Insecta</taxon>
        <taxon>Pterygota</taxon>
        <taxon>Neoptera</taxon>
        <taxon>Endopterygota</taxon>
        <taxon>Coleoptera</taxon>
        <taxon>Polyphaga</taxon>
        <taxon>Elateriformia</taxon>
        <taxon>Elateroidea</taxon>
        <taxon>Elateridae</taxon>
        <taxon>Agrypninae</taxon>
        <taxon>Pyrophorini</taxon>
        <taxon>Ignelater</taxon>
    </lineage>
</organism>
<reference evidence="1" key="1">
    <citation type="submission" date="2019-08" db="EMBL/GenBank/DDBJ databases">
        <title>The genome of the North American firefly Photinus pyralis.</title>
        <authorList>
            <consortium name="Photinus pyralis genome working group"/>
            <person name="Fallon T.R."/>
            <person name="Sander Lower S.E."/>
            <person name="Weng J.-K."/>
        </authorList>
    </citation>
    <scope>NUCLEOTIDE SEQUENCE</scope>
    <source>
        <strain evidence="1">TRF0915ILg1</strain>
        <tissue evidence="1">Whole body</tissue>
    </source>
</reference>
<comment type="caution">
    <text evidence="1">The sequence shown here is derived from an EMBL/GenBank/DDBJ whole genome shotgun (WGS) entry which is preliminary data.</text>
</comment>